<evidence type="ECO:0000256" key="3">
    <source>
        <dbReference type="ARBA" id="ARBA00023125"/>
    </source>
</evidence>
<dbReference type="Pfam" id="PF24657">
    <property type="entry name" value="DUF7646"/>
    <property type="match status" value="1"/>
</dbReference>
<dbReference type="InterPro" id="IPR044210">
    <property type="entry name" value="Tfc3-like"/>
</dbReference>
<evidence type="ECO:0000256" key="1">
    <source>
        <dbReference type="ARBA" id="ARBA00004123"/>
    </source>
</evidence>
<feature type="region of interest" description="Disordered" evidence="6">
    <location>
        <begin position="1436"/>
        <end position="1457"/>
    </location>
</feature>
<evidence type="ECO:0000259" key="8">
    <source>
        <dbReference type="Pfam" id="PF23704"/>
    </source>
</evidence>
<dbReference type="Pfam" id="PF24655">
    <property type="entry name" value="DUF7645"/>
    <property type="match status" value="1"/>
</dbReference>
<evidence type="ECO:0000313" key="14">
    <source>
        <dbReference type="EMBL" id="KAL3824487.1"/>
    </source>
</evidence>
<evidence type="ECO:0000259" key="11">
    <source>
        <dbReference type="Pfam" id="PF24655"/>
    </source>
</evidence>
<evidence type="ECO:0008006" key="16">
    <source>
        <dbReference type="Google" id="ProtNLM"/>
    </source>
</evidence>
<comment type="subcellular location">
    <subcellularLocation>
        <location evidence="1">Nucleus</location>
    </subcellularLocation>
</comment>
<dbReference type="InterPro" id="IPR035625">
    <property type="entry name" value="Tfc3-like_eWH"/>
</dbReference>
<feature type="domain" description="DUF7646" evidence="12">
    <location>
        <begin position="344"/>
        <end position="427"/>
    </location>
</feature>
<evidence type="ECO:0000313" key="15">
    <source>
        <dbReference type="Proteomes" id="UP001634393"/>
    </source>
</evidence>
<evidence type="ECO:0000259" key="12">
    <source>
        <dbReference type="Pfam" id="PF24657"/>
    </source>
</evidence>
<dbReference type="InterPro" id="IPR056064">
    <property type="entry name" value="DUF7647"/>
</dbReference>
<dbReference type="PANTHER" id="PTHR15180:SF1">
    <property type="entry name" value="GENERAL TRANSCRIPTION FACTOR 3C POLYPEPTIDE 1"/>
    <property type="match status" value="1"/>
</dbReference>
<dbReference type="InterPro" id="IPR056062">
    <property type="entry name" value="DUF7645"/>
</dbReference>
<evidence type="ECO:0000256" key="6">
    <source>
        <dbReference type="SAM" id="MobiDB-lite"/>
    </source>
</evidence>
<dbReference type="GO" id="GO:0003677">
    <property type="term" value="F:DNA binding"/>
    <property type="evidence" value="ECO:0007669"/>
    <property type="project" value="UniProtKB-KW"/>
</dbReference>
<dbReference type="InterPro" id="IPR056467">
    <property type="entry name" value="eWH_GTF3C1"/>
</dbReference>
<keyword evidence="2" id="KW-0597">Phosphoprotein</keyword>
<dbReference type="Pfam" id="PF24658">
    <property type="entry name" value="DUF7647"/>
    <property type="match status" value="1"/>
</dbReference>
<dbReference type="Pfam" id="PF24538">
    <property type="entry name" value="DUF7599"/>
    <property type="match status" value="1"/>
</dbReference>
<feature type="region of interest" description="Disordered" evidence="6">
    <location>
        <begin position="1261"/>
        <end position="1280"/>
    </location>
</feature>
<dbReference type="Pfam" id="PF24101">
    <property type="entry name" value="WHD_GTF3C1"/>
    <property type="match status" value="1"/>
</dbReference>
<feature type="domain" description="General transcription factor 3C polypeptide 1 winged-helix" evidence="8">
    <location>
        <begin position="1"/>
        <end position="104"/>
    </location>
</feature>
<feature type="region of interest" description="Disordered" evidence="6">
    <location>
        <begin position="1078"/>
        <end position="1099"/>
    </location>
</feature>
<sequence length="1874" mass="212811">MDSVVHSALEEICCEAADGLHLRNLWQKLTSSLDSGGLSISPSVKRAVWENIVEVPGLKFEPCDDAVSCNSTEDWSKCTVEECEKRNVKIVAPEAMWKSFLGIYEIEALESSLSDTQRFILQKLTVARTNGIAQSELAKDLRMAPNNLFYPLKRLETLGLIVRLPTIIRKKQASKGREPNSDSTVQTNMLYLYRFGKHLDCQQRLEISKEDKILMDREVGDGHSQSGDDFTEEIQKEDVHVKDFLPALKDICDKLEKADGKVLVVSDIKRDLGYRGASGHRAWRQICHRLKDAQVIEDCCTMVNKKMVKCLRLLKSFSPSHFEPKFHGRKHNDINLNQSISSVKRGQTTELLVELPVLRQIYDMIDAAGSKGLTNTEVCRGLGLCNKEYHKRYYNRRIFRFGLHLKREIHNRCEIYRLFTASNFNLKSSNMSPDERKTVPQEVSEPNSDVLDLDFHENLSQPMPMQVVDTSTSMGNVVGINESENHALILTEASNGKSVDDEGKSSMLLQWNPRNSDSELSNEVPDEELLLLNKSVIDKDQLEKSPPVVVTPPRRRSYLRYPCLTMVATSSQREQQILKMLQEDKFLIKPELHRRLESLEREKNTLMDRKTLDHSLEKLQKEEHCICIDVSVPVVTNCGRSRTTLVVLHPSVSITEELMKQIHDKMRNFDIQVRRQSCTRQTRGQSVTILDNVQRIRNSVRLDVQSERAEVMRANGFVPAKMVRAKLLHIYLWGWVSSSPGRDDALLSNHASELNSPHSNCKLFELDVAIKSMPFELFLQVVGSAQKFEDMAEKCSSGLRLSDLLSIPEYSCLMDTRASGRLSWLIDILLRLKLIRLVSKGSGEDRTSSSHTTLTHALELKPYIEEPVSSVASCGFLSPDLRPNRRYDFVLRNRKIVDDYWDTLEYCYATAKPKAALHAFPGSTVHEVFHSLSWTSVRLMTTGQRAELLQRVGKDDPNKKLSFSECEKIAKDLNLTLEQVLRVYYDKRQKRLTRFQRDAEGEKIRPTNVKHILSPRKRKRDLAGGSSKLLEAHAEHEQSSVEAIGSLLDPAKQLNEEQVSLLTTSEDYECQLQGCYTGDEKEDSEKPESNEEEKEASTLIHRSLSRLNPARQRRFLWTEEADRTLVIAYARHRAENGAKFNRVNWASISNLPAHPHACRRRMSSLKSCKTTRKEIMKLCEKLACRYKKYLEIQDKMLNRVVGSKKIVQDITSDGDSTPSIPESWKWDDFDDNDIKAALDDVLRYKRMANLEIVKDDFSDQENEDFEDCGGSKASSRKSSSRKLPTEYVKLLNGGARVGKRMHESVPIANATELFKLIFLSSSTAPEVSTVLAKTLRRYSEHDLYSAFNYLREKKIMIGGSCNNRFELSHQFLQNISPPEFPKGTGERSAMFASWVHEREKNLMEEGVEVPSDLQFGETFTLCALLTSGELSITPSLPEEGVGEAEDNRTSKRKYDCREPDGGGTYKKFKTSFAGESEISSRRPKGFPGIKICLHRETMSRILAINSFVDGDIHPTVNFGVKNRRNTSSGLNVGCDSSHTVVAEHVREILDSEGSIHPVLNMSGSPWEAMTRYAEYLVSSCSYEVKSSFLHPSLMKTLYSAIHKSGDRGLSMKEISKVLNIEDENMLEIMVEVLETFGQALKVNAYNSIHLVDSLYRSKYCLTSVPDSAVTSLKGQNTKSEDEFMPVNLDSHIDNDASSENQSDIIADEMHRVTILNLPEDVTDPPDVISEKKITGYKLSEVAPSNMNREVENFELHSVDTQTCRPLLPWMNGDGTVNELVYQRLRSCVLRIVMQNPGILEDGVIEKMRCLNPQSCRRLLEIMIMDNHIITRKMQQMTSTQPPSILGNLLGNCFKKSRLICRVHLYANPMSTSFL</sequence>
<dbReference type="InterPro" id="IPR056428">
    <property type="entry name" value="WH_GTF3C1"/>
</dbReference>
<dbReference type="InterPro" id="IPR056063">
    <property type="entry name" value="DUF7646"/>
</dbReference>
<dbReference type="Pfam" id="PF04182">
    <property type="entry name" value="B-block_TFIIIC"/>
    <property type="match status" value="1"/>
</dbReference>
<evidence type="ECO:0000259" key="9">
    <source>
        <dbReference type="Pfam" id="PF24101"/>
    </source>
</evidence>
<feature type="domain" description="B-block binding subunit of TFIIIC" evidence="7">
    <location>
        <begin position="116"/>
        <end position="195"/>
    </location>
</feature>
<evidence type="ECO:0000256" key="5">
    <source>
        <dbReference type="ARBA" id="ARBA00023242"/>
    </source>
</evidence>
<dbReference type="InterPro" id="IPR056020">
    <property type="entry name" value="DUF7599"/>
</dbReference>
<dbReference type="InterPro" id="IPR007309">
    <property type="entry name" value="TFIIIC_Bblock-bd"/>
</dbReference>
<dbReference type="Proteomes" id="UP001634393">
    <property type="component" value="Unassembled WGS sequence"/>
</dbReference>
<feature type="domain" description="DUF7645" evidence="11">
    <location>
        <begin position="936"/>
        <end position="996"/>
    </location>
</feature>
<dbReference type="PANTHER" id="PTHR15180">
    <property type="entry name" value="GENERAL TRANSCRIPTION FACTOR 3C POLYPEPTIDE 1"/>
    <property type="match status" value="1"/>
</dbReference>
<dbReference type="CDD" id="cd16169">
    <property type="entry name" value="Tau138_eWH"/>
    <property type="match status" value="1"/>
</dbReference>
<dbReference type="SUPFAM" id="SSF46785">
    <property type="entry name" value="Winged helix' DNA-binding domain"/>
    <property type="match status" value="1"/>
</dbReference>
<dbReference type="Pfam" id="PF23704">
    <property type="entry name" value="WHD_GTF3C1_N"/>
    <property type="match status" value="1"/>
</dbReference>
<keyword evidence="15" id="KW-1185">Reference proteome</keyword>
<dbReference type="EMBL" id="JBJXBP010000006">
    <property type="protein sequence ID" value="KAL3824487.1"/>
    <property type="molecule type" value="Genomic_DNA"/>
</dbReference>
<feature type="compositionally biased region" description="Basic and acidic residues" evidence="6">
    <location>
        <begin position="1445"/>
        <end position="1457"/>
    </location>
</feature>
<reference evidence="14 15" key="1">
    <citation type="submission" date="2024-12" db="EMBL/GenBank/DDBJ databases">
        <title>The unique morphological basis and parallel evolutionary history of personate flowers in Penstemon.</title>
        <authorList>
            <person name="Depatie T.H."/>
            <person name="Wessinger C.A."/>
        </authorList>
    </citation>
    <scope>NUCLEOTIDE SEQUENCE [LARGE SCALE GENOMIC DNA]</scope>
    <source>
        <strain evidence="14">WTNN_2</strain>
        <tissue evidence="14">Leaf</tissue>
    </source>
</reference>
<protein>
    <recommendedName>
        <fullName evidence="16">B-block binding subunit of TFIIIC domain-containing protein</fullName>
    </recommendedName>
</protein>
<comment type="caution">
    <text evidence="14">The sequence shown here is derived from an EMBL/GenBank/DDBJ whole genome shotgun (WGS) entry which is preliminary data.</text>
</comment>
<proteinExistence type="predicted"/>
<evidence type="ECO:0000259" key="7">
    <source>
        <dbReference type="Pfam" id="PF04182"/>
    </source>
</evidence>
<evidence type="ECO:0000256" key="2">
    <source>
        <dbReference type="ARBA" id="ARBA00022553"/>
    </source>
</evidence>
<evidence type="ECO:0000259" key="13">
    <source>
        <dbReference type="Pfam" id="PF24658"/>
    </source>
</evidence>
<organism evidence="14 15">
    <name type="scientific">Penstemon smallii</name>
    <dbReference type="NCBI Taxonomy" id="265156"/>
    <lineage>
        <taxon>Eukaryota</taxon>
        <taxon>Viridiplantae</taxon>
        <taxon>Streptophyta</taxon>
        <taxon>Embryophyta</taxon>
        <taxon>Tracheophyta</taxon>
        <taxon>Spermatophyta</taxon>
        <taxon>Magnoliopsida</taxon>
        <taxon>eudicotyledons</taxon>
        <taxon>Gunneridae</taxon>
        <taxon>Pentapetalae</taxon>
        <taxon>asterids</taxon>
        <taxon>lamiids</taxon>
        <taxon>Lamiales</taxon>
        <taxon>Plantaginaceae</taxon>
        <taxon>Cheloneae</taxon>
        <taxon>Penstemon</taxon>
    </lineage>
</organism>
<feature type="domain" description="DUF7599" evidence="10">
    <location>
        <begin position="242"/>
        <end position="325"/>
    </location>
</feature>
<name>A0ABD3SJ22_9LAMI</name>
<evidence type="ECO:0000256" key="4">
    <source>
        <dbReference type="ARBA" id="ARBA00023163"/>
    </source>
</evidence>
<feature type="domain" description="GTF3C1 extended winged-helix" evidence="9">
    <location>
        <begin position="568"/>
        <end position="674"/>
    </location>
</feature>
<dbReference type="GO" id="GO:0005634">
    <property type="term" value="C:nucleus"/>
    <property type="evidence" value="ECO:0007669"/>
    <property type="project" value="UniProtKB-SubCell"/>
</dbReference>
<dbReference type="InterPro" id="IPR036390">
    <property type="entry name" value="WH_DNA-bd_sf"/>
</dbReference>
<keyword evidence="4" id="KW-0804">Transcription</keyword>
<evidence type="ECO:0000259" key="10">
    <source>
        <dbReference type="Pfam" id="PF24538"/>
    </source>
</evidence>
<feature type="domain" description="DUF7647" evidence="13">
    <location>
        <begin position="757"/>
        <end position="935"/>
    </location>
</feature>
<keyword evidence="3" id="KW-0238">DNA-binding</keyword>
<accession>A0ABD3SJ22</accession>
<gene>
    <name evidence="14" type="ORF">ACJIZ3_020516</name>
</gene>
<keyword evidence="5" id="KW-0539">Nucleus</keyword>